<organismHost>
    <name type="scientific">Lepidoptera</name>
    <name type="common">moths &amp; butterflies</name>
    <dbReference type="NCBI Taxonomy" id="7088"/>
</organismHost>
<sequence>MPLRRPSRISCRQARTHTMNLLELSVVATSLSPLTVVLDNRINRAACRTKKHLNIQTMGYTDELEYAKFYYKTHCRNCDETKQAKYYAIVLNCYQCGNMAKFSPKCDTCNRPLYMCSSYYF</sequence>
<reference evidence="1 2" key="1">
    <citation type="journal article" date="2007" name="Virus Genes">
        <title>Genome sequence of Leucania seperata nucleopolyhedrovirus.</title>
        <authorList>
            <person name="Xiao H."/>
            <person name="Qi Y."/>
        </authorList>
    </citation>
    <scope>NUCLEOTIDE SEQUENCE [LARGE SCALE GENOMIC DNA]</scope>
    <source>
        <strain evidence="1 2">AH1</strain>
    </source>
</reference>
<protein>
    <submittedName>
        <fullName evidence="1">ORF77</fullName>
    </submittedName>
</protein>
<proteinExistence type="predicted"/>
<reference evidence="1 2" key="2">
    <citation type="journal article" date="2007" name="Virus Res.">
        <title>P13 of Leucania separata multiple nuclear polyhedrosis virus affected the polyhedra and budded virions yields of AcMNPV.</title>
        <authorList>
            <person name="Du E.Q."/>
            <person name="Yan F."/>
            <person name="Jin W.X."/>
            <person name="Lu N."/>
            <person name="Xiao H.Z."/>
            <person name="Lu S.Y."/>
            <person name="Qi Y.P."/>
        </authorList>
    </citation>
    <scope>NUCLEOTIDE SEQUENCE [LARGE SCALE GENOMIC DNA]</scope>
    <source>
        <strain evidence="1 2">AH1</strain>
    </source>
</reference>
<dbReference type="RefSeq" id="YP_758374.1">
    <property type="nucleotide sequence ID" value="NC_008348.1"/>
</dbReference>
<dbReference type="EMBL" id="AY394490">
    <property type="protein sequence ID" value="AAR28841.1"/>
    <property type="molecule type" value="Genomic_DNA"/>
</dbReference>
<accession>Q0IL42</accession>
<dbReference type="KEGG" id="vg:5176399"/>
<keyword evidence="2" id="KW-1185">Reference proteome</keyword>
<dbReference type="GeneID" id="5176399"/>
<evidence type="ECO:0000313" key="1">
    <source>
        <dbReference type="EMBL" id="AAR28841.1"/>
    </source>
</evidence>
<evidence type="ECO:0000313" key="2">
    <source>
        <dbReference type="Proteomes" id="UP000201737"/>
    </source>
</evidence>
<organism evidence="1 2">
    <name type="scientific">Leucania separata nucleopolyhedrovirus</name>
    <name type="common">LsNPV</name>
    <dbReference type="NCBI Taxonomy" id="1307956"/>
    <lineage>
        <taxon>Viruses</taxon>
        <taxon>Viruses incertae sedis</taxon>
        <taxon>Naldaviricetes</taxon>
        <taxon>Lefavirales</taxon>
        <taxon>Baculoviridae</taxon>
        <taxon>Alphabaculovirus</taxon>
        <taxon>Alphabaculovirus leseparatae</taxon>
    </lineage>
</organism>
<name>Q0IL42_NPVLS</name>
<dbReference type="Proteomes" id="UP000201737">
    <property type="component" value="Segment"/>
</dbReference>